<comment type="caution">
    <text evidence="2">The sequence shown here is derived from an EMBL/GenBank/DDBJ whole genome shotgun (WGS) entry which is preliminary data.</text>
</comment>
<dbReference type="SUPFAM" id="SSF53187">
    <property type="entry name" value="Zn-dependent exopeptidases"/>
    <property type="match status" value="1"/>
</dbReference>
<dbReference type="Gene3D" id="3.30.70.360">
    <property type="match status" value="1"/>
</dbReference>
<dbReference type="SUPFAM" id="SSF55031">
    <property type="entry name" value="Bacterial exopeptidase dimerisation domain"/>
    <property type="match status" value="1"/>
</dbReference>
<organism evidence="2 3">
    <name type="scientific">Tenggerimyces flavus</name>
    <dbReference type="NCBI Taxonomy" id="1708749"/>
    <lineage>
        <taxon>Bacteria</taxon>
        <taxon>Bacillati</taxon>
        <taxon>Actinomycetota</taxon>
        <taxon>Actinomycetes</taxon>
        <taxon>Propionibacteriales</taxon>
        <taxon>Nocardioidaceae</taxon>
        <taxon>Tenggerimyces</taxon>
    </lineage>
</organism>
<accession>A0ABV7Y5H1</accession>
<dbReference type="InterPro" id="IPR011650">
    <property type="entry name" value="Peptidase_M20_dimer"/>
</dbReference>
<dbReference type="InterPro" id="IPR017439">
    <property type="entry name" value="Amidohydrolase"/>
</dbReference>
<dbReference type="InterPro" id="IPR036264">
    <property type="entry name" value="Bact_exopeptidase_dim_dom"/>
</dbReference>
<dbReference type="PANTHER" id="PTHR11014:SF63">
    <property type="entry name" value="METALLOPEPTIDASE, PUTATIVE (AFU_ORTHOLOGUE AFUA_6G09600)-RELATED"/>
    <property type="match status" value="1"/>
</dbReference>
<dbReference type="PANTHER" id="PTHR11014">
    <property type="entry name" value="PEPTIDASE M20 FAMILY MEMBER"/>
    <property type="match status" value="1"/>
</dbReference>
<dbReference type="PIRSF" id="PIRSF005962">
    <property type="entry name" value="Pept_M20D_amidohydro"/>
    <property type="match status" value="1"/>
</dbReference>
<dbReference type="InterPro" id="IPR002933">
    <property type="entry name" value="Peptidase_M20"/>
</dbReference>
<dbReference type="Pfam" id="PF07687">
    <property type="entry name" value="M20_dimer"/>
    <property type="match status" value="1"/>
</dbReference>
<proteinExistence type="predicted"/>
<keyword evidence="3" id="KW-1185">Reference proteome</keyword>
<name>A0ABV7Y5H1_9ACTN</name>
<evidence type="ECO:0000259" key="1">
    <source>
        <dbReference type="Pfam" id="PF07687"/>
    </source>
</evidence>
<reference evidence="3" key="1">
    <citation type="journal article" date="2019" name="Int. J. Syst. Evol. Microbiol.">
        <title>The Global Catalogue of Microorganisms (GCM) 10K type strain sequencing project: providing services to taxonomists for standard genome sequencing and annotation.</title>
        <authorList>
            <consortium name="The Broad Institute Genomics Platform"/>
            <consortium name="The Broad Institute Genome Sequencing Center for Infectious Disease"/>
            <person name="Wu L."/>
            <person name="Ma J."/>
        </authorList>
    </citation>
    <scope>NUCLEOTIDE SEQUENCE [LARGE SCALE GENOMIC DNA]</scope>
    <source>
        <strain evidence="3">CGMCC 4.7241</strain>
    </source>
</reference>
<dbReference type="EMBL" id="JBHRZH010000001">
    <property type="protein sequence ID" value="MFC3759294.1"/>
    <property type="molecule type" value="Genomic_DNA"/>
</dbReference>
<evidence type="ECO:0000313" key="2">
    <source>
        <dbReference type="EMBL" id="MFC3759294.1"/>
    </source>
</evidence>
<evidence type="ECO:0000313" key="3">
    <source>
        <dbReference type="Proteomes" id="UP001595699"/>
    </source>
</evidence>
<dbReference type="Pfam" id="PF01546">
    <property type="entry name" value="Peptidase_M20"/>
    <property type="match status" value="1"/>
</dbReference>
<gene>
    <name evidence="2" type="ORF">ACFOUW_00450</name>
</gene>
<feature type="domain" description="Peptidase M20 dimerisation" evidence="1">
    <location>
        <begin position="197"/>
        <end position="289"/>
    </location>
</feature>
<dbReference type="RefSeq" id="WP_205122303.1">
    <property type="nucleotide sequence ID" value="NZ_JAFBCM010000001.1"/>
</dbReference>
<dbReference type="NCBIfam" id="TIGR01891">
    <property type="entry name" value="amidohydrolases"/>
    <property type="match status" value="1"/>
</dbReference>
<protein>
    <submittedName>
        <fullName evidence="2">Amidohydrolase</fullName>
    </submittedName>
</protein>
<dbReference type="Gene3D" id="3.40.630.10">
    <property type="entry name" value="Zn peptidases"/>
    <property type="match status" value="1"/>
</dbReference>
<dbReference type="Proteomes" id="UP001595699">
    <property type="component" value="Unassembled WGS sequence"/>
</dbReference>
<sequence>MPLHSELVADVDRLVKTYVDELVLFRRDLHAHPEPGREEFRTTRVVSERLIEAGLQPRHLPVGTGLIADLDGNATDRTTRVGLRADLDALRVADEKGVPYRSTRNGVCHACGHDVHTTVVLGAGLVLAELQAQGKLPHGVRLIFQPAEELIPGGALDVMAAGGLEGVDQIYCLHCDPKLEAGQVGLRSGPITAAADRVHVRLTGPGGHTARPHLSADLVHALSTLVSQLPAALSRRVDPRAGLTMVWGRIHAGAAANAIPMEGEAEGTLRCLDRDAWETSAEIVPELAKEIVRPYGVEIDVDVHRGVPPVVNDPVATAMLHDAAESMLGRSAITTTDQSLGGEDFAWYLTEVPGALARLGVRSPGSHPGGDLHQGTFDIDEHAIGVGVRLMVAAALLGGNAWHDAVV</sequence>